<feature type="compositionally biased region" description="Low complexity" evidence="1">
    <location>
        <begin position="457"/>
        <end position="467"/>
    </location>
</feature>
<evidence type="ECO:0000313" key="3">
    <source>
        <dbReference type="EMBL" id="KAL2278709.1"/>
    </source>
</evidence>
<dbReference type="InterPro" id="IPR011993">
    <property type="entry name" value="PH-like_dom_sf"/>
</dbReference>
<reference evidence="3 4" key="1">
    <citation type="submission" date="2024-03" db="EMBL/GenBank/DDBJ databases">
        <title>A high-quality draft genome sequence of Diaporthe vaccinii, a causative agent of upright dieback and viscid rot disease in cranberry plants.</title>
        <authorList>
            <person name="Sarrasin M."/>
            <person name="Lang B.F."/>
            <person name="Burger G."/>
        </authorList>
    </citation>
    <scope>NUCLEOTIDE SEQUENCE [LARGE SCALE GENOMIC DNA]</scope>
    <source>
        <strain evidence="3 4">IS7</strain>
    </source>
</reference>
<feature type="region of interest" description="Disordered" evidence="1">
    <location>
        <begin position="1"/>
        <end position="27"/>
    </location>
</feature>
<name>A0ABR4E8I6_9PEZI</name>
<feature type="compositionally biased region" description="Basic and acidic residues" evidence="1">
    <location>
        <begin position="405"/>
        <end position="424"/>
    </location>
</feature>
<organism evidence="3 4">
    <name type="scientific">Diaporthe vaccinii</name>
    <dbReference type="NCBI Taxonomy" id="105482"/>
    <lineage>
        <taxon>Eukaryota</taxon>
        <taxon>Fungi</taxon>
        <taxon>Dikarya</taxon>
        <taxon>Ascomycota</taxon>
        <taxon>Pezizomycotina</taxon>
        <taxon>Sordariomycetes</taxon>
        <taxon>Sordariomycetidae</taxon>
        <taxon>Diaporthales</taxon>
        <taxon>Diaporthaceae</taxon>
        <taxon>Diaporthe</taxon>
        <taxon>Diaporthe eres species complex</taxon>
    </lineage>
</organism>
<feature type="compositionally biased region" description="Basic and acidic residues" evidence="1">
    <location>
        <begin position="550"/>
        <end position="561"/>
    </location>
</feature>
<dbReference type="EMBL" id="JBAWTH010000084">
    <property type="protein sequence ID" value="KAL2278709.1"/>
    <property type="molecule type" value="Genomic_DNA"/>
</dbReference>
<dbReference type="PANTHER" id="PTHR42073:SF1">
    <property type="entry name" value="MEIOTIC EXPRESSION UP-REGULATED PROTEIN 6"/>
    <property type="match status" value="1"/>
</dbReference>
<dbReference type="Gene3D" id="2.30.29.30">
    <property type="entry name" value="Pleckstrin-homology domain (PH domain)/Phosphotyrosine-binding domain (PTB)"/>
    <property type="match status" value="1"/>
</dbReference>
<accession>A0ABR4E8I6</accession>
<sequence length="674" mass="70657">MSPAVRGAQRIAEPPKSNKVRPSPSSHPFALLIPQTSTVVVPSTASLRRLGISISHKGNINTLKLKASSVRDSLCLHSCLTNSVFFFSFPQHKPPITMAEEQKPVAVPAEETPATTTTETAATDAAAPVEAAKEETAPAVTEATKEPATETPAAEADATAAAPAAEEAKKEAEPVEDGQLEHKGSNFPKNFIYSKKFFWFGSEAVDPKKVPALLKDHHLAAWASETGKGLLFFNEKGQDKAAPTSAIALHDAVEPTAEGPNKFVLSSKGHKHTFKAGSAAERDNWVSQIKLRIAEAKELAQTVTESEQYKATLASFSPAVKKEEKKEEKAEDKKAETEAPKAAEETPAAEGAAATETAAATAETAEAETKEEAKEEGADTKKDERKRSASRKRASIFGALLGGNKKGDSSAAKDVKAEDKKEDTVAEVPADAATTETPAAAAETTETATEAAKEPETAAAIEPAAATEESKGKTTEKPTPTKRTSLFGGLSFGKKKPEEAPATPAKDTPPVSEDAPVIPKPDTVEPLSTEVSSPANVPAETTEVAPAVNGEKKDVKADKRKSSFPFAFGKKTESSPTSPAAVEEGAASPDAEKAKSPNPFSKFRATIKNKGKAAEKPADKAEDKPAEGVAEEAAKPSEEVKAAEETKPETVPEEANEPAKDAPVSSTPVVTASA</sequence>
<feature type="domain" description="Meiotic expression up-regulated protein 6 PH" evidence="2">
    <location>
        <begin position="190"/>
        <end position="290"/>
    </location>
</feature>
<proteinExistence type="predicted"/>
<protein>
    <recommendedName>
        <fullName evidence="2">Meiotic expression up-regulated protein 6 PH domain-containing protein</fullName>
    </recommendedName>
</protein>
<feature type="compositionally biased region" description="Basic and acidic residues" evidence="1">
    <location>
        <begin position="320"/>
        <end position="344"/>
    </location>
</feature>
<dbReference type="InterPro" id="IPR039712">
    <property type="entry name" value="Meu6"/>
</dbReference>
<feature type="compositionally biased region" description="Low complexity" evidence="1">
    <location>
        <begin position="105"/>
        <end position="130"/>
    </location>
</feature>
<feature type="region of interest" description="Disordered" evidence="1">
    <location>
        <begin position="319"/>
        <end position="674"/>
    </location>
</feature>
<feature type="compositionally biased region" description="Basic and acidic residues" evidence="1">
    <location>
        <begin position="612"/>
        <end position="650"/>
    </location>
</feature>
<gene>
    <name evidence="3" type="ORF">FJTKL_14267</name>
</gene>
<feature type="compositionally biased region" description="Low complexity" evidence="1">
    <location>
        <begin position="426"/>
        <end position="450"/>
    </location>
</feature>
<dbReference type="SUPFAM" id="SSF50729">
    <property type="entry name" value="PH domain-like"/>
    <property type="match status" value="1"/>
</dbReference>
<dbReference type="InterPro" id="IPR039483">
    <property type="entry name" value="Meu6_PH_dom"/>
</dbReference>
<evidence type="ECO:0000256" key="1">
    <source>
        <dbReference type="SAM" id="MobiDB-lite"/>
    </source>
</evidence>
<feature type="compositionally biased region" description="Low complexity" evidence="1">
    <location>
        <begin position="149"/>
        <end position="165"/>
    </location>
</feature>
<feature type="compositionally biased region" description="Basic and acidic residues" evidence="1">
    <location>
        <begin position="367"/>
        <end position="387"/>
    </location>
</feature>
<dbReference type="PANTHER" id="PTHR42073">
    <property type="entry name" value="MEIOTIC EXPRESSION UP-REGULATED PROTEIN 6"/>
    <property type="match status" value="1"/>
</dbReference>
<feature type="region of interest" description="Disordered" evidence="1">
    <location>
        <begin position="105"/>
        <end position="182"/>
    </location>
</feature>
<comment type="caution">
    <text evidence="3">The sequence shown here is derived from an EMBL/GenBank/DDBJ whole genome shotgun (WGS) entry which is preliminary data.</text>
</comment>
<feature type="compositionally biased region" description="Polar residues" evidence="1">
    <location>
        <begin position="664"/>
        <end position="674"/>
    </location>
</feature>
<feature type="compositionally biased region" description="Low complexity" evidence="1">
    <location>
        <begin position="345"/>
        <end position="364"/>
    </location>
</feature>
<feature type="compositionally biased region" description="Basic and acidic residues" evidence="1">
    <location>
        <begin position="166"/>
        <end position="182"/>
    </location>
</feature>
<dbReference type="Pfam" id="PF15406">
    <property type="entry name" value="PH_6"/>
    <property type="match status" value="1"/>
</dbReference>
<evidence type="ECO:0000259" key="2">
    <source>
        <dbReference type="Pfam" id="PF15406"/>
    </source>
</evidence>
<evidence type="ECO:0000313" key="4">
    <source>
        <dbReference type="Proteomes" id="UP001600888"/>
    </source>
</evidence>
<dbReference type="Proteomes" id="UP001600888">
    <property type="component" value="Unassembled WGS sequence"/>
</dbReference>
<keyword evidence="4" id="KW-1185">Reference proteome</keyword>